<reference evidence="1 2" key="1">
    <citation type="journal article" date="2023" name="Nucleic Acids Res.">
        <title>The hologenome of Daphnia magna reveals possible DNA methylation and microbiome-mediated evolution of the host genome.</title>
        <authorList>
            <person name="Chaturvedi A."/>
            <person name="Li X."/>
            <person name="Dhandapani V."/>
            <person name="Marshall H."/>
            <person name="Kissane S."/>
            <person name="Cuenca-Cambronero M."/>
            <person name="Asole G."/>
            <person name="Calvet F."/>
            <person name="Ruiz-Romero M."/>
            <person name="Marangio P."/>
            <person name="Guigo R."/>
            <person name="Rago D."/>
            <person name="Mirbahai L."/>
            <person name="Eastwood N."/>
            <person name="Colbourne J.K."/>
            <person name="Zhou J."/>
            <person name="Mallon E."/>
            <person name="Orsini L."/>
        </authorList>
    </citation>
    <scope>NUCLEOTIDE SEQUENCE [LARGE SCALE GENOMIC DNA]</scope>
    <source>
        <strain evidence="1">LRV0_1</strain>
    </source>
</reference>
<evidence type="ECO:0000313" key="1">
    <source>
        <dbReference type="EMBL" id="KAK4005162.1"/>
    </source>
</evidence>
<name>A0ABQ9YWZ1_9CRUS</name>
<gene>
    <name evidence="1" type="ORF">OUZ56_006883</name>
</gene>
<dbReference type="EMBL" id="JAOYFB010000001">
    <property type="protein sequence ID" value="KAK4005162.1"/>
    <property type="molecule type" value="Genomic_DNA"/>
</dbReference>
<keyword evidence="2" id="KW-1185">Reference proteome</keyword>
<sequence length="97" mass="10560">MSPKNKRKAIRGLMPFPEIEHSENVVCVRKLLRSIQSGTINEVANLTCRIGKILSSSWDLNCQHLAKNGKTVCIVGALGRSPHPASKCFGSGAFKLN</sequence>
<comment type="caution">
    <text evidence="1">The sequence shown here is derived from an EMBL/GenBank/DDBJ whole genome shotgun (WGS) entry which is preliminary data.</text>
</comment>
<proteinExistence type="predicted"/>
<accession>A0ABQ9YWZ1</accession>
<evidence type="ECO:0000313" key="2">
    <source>
        <dbReference type="Proteomes" id="UP001234178"/>
    </source>
</evidence>
<dbReference type="Proteomes" id="UP001234178">
    <property type="component" value="Unassembled WGS sequence"/>
</dbReference>
<organism evidence="1 2">
    <name type="scientific">Daphnia magna</name>
    <dbReference type="NCBI Taxonomy" id="35525"/>
    <lineage>
        <taxon>Eukaryota</taxon>
        <taxon>Metazoa</taxon>
        <taxon>Ecdysozoa</taxon>
        <taxon>Arthropoda</taxon>
        <taxon>Crustacea</taxon>
        <taxon>Branchiopoda</taxon>
        <taxon>Diplostraca</taxon>
        <taxon>Cladocera</taxon>
        <taxon>Anomopoda</taxon>
        <taxon>Daphniidae</taxon>
        <taxon>Daphnia</taxon>
    </lineage>
</organism>
<protein>
    <submittedName>
        <fullName evidence="1">Uncharacterized protein</fullName>
    </submittedName>
</protein>